<dbReference type="Gene3D" id="3.30.420.10">
    <property type="entry name" value="Ribonuclease H-like superfamily/Ribonuclease H"/>
    <property type="match status" value="1"/>
</dbReference>
<organism evidence="2 3">
    <name type="scientific">Desulfobotulus pelophilus</name>
    <dbReference type="NCBI Taxonomy" id="2823377"/>
    <lineage>
        <taxon>Bacteria</taxon>
        <taxon>Pseudomonadati</taxon>
        <taxon>Thermodesulfobacteriota</taxon>
        <taxon>Desulfobacteria</taxon>
        <taxon>Desulfobacterales</taxon>
        <taxon>Desulfobacteraceae</taxon>
        <taxon>Desulfobotulus</taxon>
    </lineage>
</organism>
<name>A0ABT3NDD9_9BACT</name>
<evidence type="ECO:0000313" key="3">
    <source>
        <dbReference type="Proteomes" id="UP001209681"/>
    </source>
</evidence>
<feature type="region of interest" description="Disordered" evidence="1">
    <location>
        <begin position="1"/>
        <end position="23"/>
    </location>
</feature>
<dbReference type="InterPro" id="IPR012337">
    <property type="entry name" value="RNaseH-like_sf"/>
</dbReference>
<reference evidence="2 3" key="1">
    <citation type="submission" date="2022-11" db="EMBL/GenBank/DDBJ databases">
        <title>Desulfobotulus tamanensis H1 sp. nov. - anaerobic, alkaliphilic, sulphate reducing bacterium isolated from terrestrial mud volcano.</title>
        <authorList>
            <person name="Frolova A."/>
            <person name="Merkel A.Y."/>
            <person name="Slobodkin A.I."/>
        </authorList>
    </citation>
    <scope>NUCLEOTIDE SEQUENCE [LARGE SCALE GENOMIC DNA]</scope>
    <source>
        <strain evidence="2 3">H1</strain>
    </source>
</reference>
<evidence type="ECO:0000256" key="1">
    <source>
        <dbReference type="SAM" id="MobiDB-lite"/>
    </source>
</evidence>
<keyword evidence="3" id="KW-1185">Reference proteome</keyword>
<protein>
    <submittedName>
        <fullName evidence="2">IS3 family transposase</fullName>
    </submittedName>
</protein>
<dbReference type="SUPFAM" id="SSF53098">
    <property type="entry name" value="Ribonuclease H-like"/>
    <property type="match status" value="1"/>
</dbReference>
<dbReference type="EMBL" id="JAPFPW010000065">
    <property type="protein sequence ID" value="MCW7755478.1"/>
    <property type="molecule type" value="Genomic_DNA"/>
</dbReference>
<dbReference type="InterPro" id="IPR036397">
    <property type="entry name" value="RNaseH_sf"/>
</dbReference>
<accession>A0ABT3NDD9</accession>
<gene>
    <name evidence="2" type="ORF">OOT00_16000</name>
</gene>
<sequence length="141" mass="16534">MRWKKNAGGEDQRCGPAKSPKNKLTEFEKQAVIDTANSLEFRDLPPKQIVPILADQGIYIASESSFYRILKEQNMLRHRESSKPAERKKTVEYAATGPWQLWSWDMTYMKTDIKGQFFYLYMIIDVWSRKIIAARVHENEC</sequence>
<feature type="non-terminal residue" evidence="2">
    <location>
        <position position="141"/>
    </location>
</feature>
<dbReference type="Proteomes" id="UP001209681">
    <property type="component" value="Unassembled WGS sequence"/>
</dbReference>
<comment type="caution">
    <text evidence="2">The sequence shown here is derived from an EMBL/GenBank/DDBJ whole genome shotgun (WGS) entry which is preliminary data.</text>
</comment>
<proteinExistence type="predicted"/>
<evidence type="ECO:0000313" key="2">
    <source>
        <dbReference type="EMBL" id="MCW7755478.1"/>
    </source>
</evidence>